<dbReference type="PANTHER" id="PTHR43162">
    <property type="match status" value="1"/>
</dbReference>
<evidence type="ECO:0000259" key="1">
    <source>
        <dbReference type="Pfam" id="PF13460"/>
    </source>
</evidence>
<dbReference type="SUPFAM" id="SSF51735">
    <property type="entry name" value="NAD(P)-binding Rossmann-fold domains"/>
    <property type="match status" value="1"/>
</dbReference>
<feature type="domain" description="NAD(P)-binding" evidence="1">
    <location>
        <begin position="6"/>
        <end position="116"/>
    </location>
</feature>
<accession>A0ABV7JPN0</accession>
<dbReference type="PANTHER" id="PTHR43162:SF1">
    <property type="entry name" value="PRESTALK A DIFFERENTIATION PROTEIN A"/>
    <property type="match status" value="1"/>
</dbReference>
<dbReference type="EMBL" id="JBHRTA010000030">
    <property type="protein sequence ID" value="MFC3198066.1"/>
    <property type="molecule type" value="Genomic_DNA"/>
</dbReference>
<dbReference type="InterPro" id="IPR051604">
    <property type="entry name" value="Ergot_Alk_Oxidoreductase"/>
</dbReference>
<dbReference type="Proteomes" id="UP001595526">
    <property type="component" value="Unassembled WGS sequence"/>
</dbReference>
<protein>
    <submittedName>
        <fullName evidence="2">NAD(P)H-binding protein</fullName>
    </submittedName>
</protein>
<dbReference type="InterPro" id="IPR016040">
    <property type="entry name" value="NAD(P)-bd_dom"/>
</dbReference>
<dbReference type="Gene3D" id="3.40.50.720">
    <property type="entry name" value="NAD(P)-binding Rossmann-like Domain"/>
    <property type="match status" value="1"/>
</dbReference>
<organism evidence="2 3">
    <name type="scientific">Parapedobacter deserti</name>
    <dbReference type="NCBI Taxonomy" id="1912957"/>
    <lineage>
        <taxon>Bacteria</taxon>
        <taxon>Pseudomonadati</taxon>
        <taxon>Bacteroidota</taxon>
        <taxon>Sphingobacteriia</taxon>
        <taxon>Sphingobacteriales</taxon>
        <taxon>Sphingobacteriaceae</taxon>
        <taxon>Parapedobacter</taxon>
    </lineage>
</organism>
<dbReference type="Gene3D" id="3.90.25.10">
    <property type="entry name" value="UDP-galactose 4-epimerase, domain 1"/>
    <property type="match status" value="1"/>
</dbReference>
<gene>
    <name evidence="2" type="ORF">ACFOET_10640</name>
</gene>
<proteinExistence type="predicted"/>
<evidence type="ECO:0000313" key="2">
    <source>
        <dbReference type="EMBL" id="MFC3198066.1"/>
    </source>
</evidence>
<name>A0ABV7JPN0_9SPHI</name>
<keyword evidence="3" id="KW-1185">Reference proteome</keyword>
<dbReference type="Pfam" id="PF13460">
    <property type="entry name" value="NAD_binding_10"/>
    <property type="match status" value="1"/>
</dbReference>
<evidence type="ECO:0000313" key="3">
    <source>
        <dbReference type="Proteomes" id="UP001595526"/>
    </source>
</evidence>
<reference evidence="3" key="1">
    <citation type="journal article" date="2019" name="Int. J. Syst. Evol. Microbiol.">
        <title>The Global Catalogue of Microorganisms (GCM) 10K type strain sequencing project: providing services to taxonomists for standard genome sequencing and annotation.</title>
        <authorList>
            <consortium name="The Broad Institute Genomics Platform"/>
            <consortium name="The Broad Institute Genome Sequencing Center for Infectious Disease"/>
            <person name="Wu L."/>
            <person name="Ma J."/>
        </authorList>
    </citation>
    <scope>NUCLEOTIDE SEQUENCE [LARGE SCALE GENOMIC DNA]</scope>
    <source>
        <strain evidence="3">KCTC 52416</strain>
    </source>
</reference>
<dbReference type="InterPro" id="IPR036291">
    <property type="entry name" value="NAD(P)-bd_dom_sf"/>
</dbReference>
<comment type="caution">
    <text evidence="2">The sequence shown here is derived from an EMBL/GenBank/DDBJ whole genome shotgun (WGS) entry which is preliminary data.</text>
</comment>
<dbReference type="RefSeq" id="WP_379022356.1">
    <property type="nucleotide sequence ID" value="NZ_JBHRTA010000030.1"/>
</dbReference>
<sequence>MNIIVGATGQIGSNLISEVKKYGAPVRAVVRNPEKLKDKSIEFREADLFDSDQLREAFEDGTTVFVITPESQTSNDIIGDTRRIVENYRKAVEQTGIQKVVGLSCVGAHVDGNTGNILMSRILEQGFDGLNARKIFVRPSYYFSNWLGYLDTIERYGILPTFFPEDLDIEMNSPIDVAKIIAKVIVEEDAFGDEDVIELTGQQRYNPRDVANIFSMTHNKPVNLQVISHIKWRETLRSVGFSENTAANLVGMTQAVIDNIAVPEHPGKVIKLPTTLEDYLFR</sequence>